<evidence type="ECO:0000256" key="1">
    <source>
        <dbReference type="SAM" id="Phobius"/>
    </source>
</evidence>
<name>A0A0D4ZZZ8_PANAN</name>
<keyword evidence="1" id="KW-0812">Transmembrane</keyword>
<dbReference type="EMBL" id="KM978041">
    <property type="protein sequence ID" value="AJW29719.1"/>
    <property type="molecule type" value="Genomic_DNA"/>
</dbReference>
<keyword evidence="1" id="KW-1133">Transmembrane helix</keyword>
<dbReference type="Gene3D" id="3.30.70.1780">
    <property type="match status" value="1"/>
</dbReference>
<dbReference type="AlphaFoldDB" id="A0A0D4ZZZ8"/>
<dbReference type="Gene3D" id="2.60.200.20">
    <property type="match status" value="1"/>
</dbReference>
<dbReference type="Gene3D" id="3.30.70.1770">
    <property type="match status" value="1"/>
</dbReference>
<gene>
    <name evidence="2" type="primary">psaF</name>
</gene>
<organism evidence="2">
    <name type="scientific">Pantoea ananas</name>
    <name type="common">Erwinia uredovora</name>
    <dbReference type="NCBI Taxonomy" id="553"/>
    <lineage>
        <taxon>Bacteria</taxon>
        <taxon>Pseudomonadati</taxon>
        <taxon>Pseudomonadota</taxon>
        <taxon>Gammaproteobacteria</taxon>
        <taxon>Enterobacterales</taxon>
        <taxon>Erwiniaceae</taxon>
        <taxon>Pantoea</taxon>
    </lineage>
</organism>
<reference evidence="2" key="1">
    <citation type="submission" date="2014-10" db="EMBL/GenBank/DDBJ databases">
        <authorList>
            <person name="Robin F."/>
            <person name="Le Brun C."/>
        </authorList>
    </citation>
    <scope>NUCLEOTIDE SEQUENCE</scope>
    <source>
        <strain evidence="2">15320</strain>
    </source>
</reference>
<proteinExistence type="predicted"/>
<evidence type="ECO:0000313" key="2">
    <source>
        <dbReference type="EMBL" id="AJW29719.1"/>
    </source>
</evidence>
<accession>A0A0D4ZZZ8</accession>
<feature type="transmembrane region" description="Helical" evidence="1">
    <location>
        <begin position="197"/>
        <end position="217"/>
    </location>
</feature>
<sequence length="449" mass="51896">MQIEIRNRKSHTRKISYFTLLIAFSMNIDMNELHNDMPAPEAQKKFTLKVLFGPMFGCELHLPADDYFLIINPGLALQDNATAMMSFGDHAAAYTQNTLYLPCDMPSPNIILRLSAIFLDEESDEGYRLEVQGVDRSYPALLKENEVFVHEHIRFAIKRSEDEWHEEIKNFNLPPALDAEFSEQEKLEEFKAKKKHAVVFGSIIILILVIITGVTWYKKLESDRQVLTLNEALAGAPMPVDIVRGRDNNLIYVLIQNFQAMEWTREALIKLQDKDSVVPVWLTQQRSEVISHLANAGYPVLQIDYSKPQHPAIALYRGLTLQEEKYFKAIVLQKIPFALDIKVLVKTKDQLLQEAREGLDRLHIYYRQINSTSGYALVVRDALSDSAVRSLHHFIKQFNHHWGSRVINFSINLDENWLQDKSYVDSSNGYLFLNPRHWYFTLKQGDLND</sequence>
<dbReference type="InterPro" id="IPR019029">
    <property type="entry name" value="T3SS_PrgH/EprH-like"/>
</dbReference>
<dbReference type="Pfam" id="PF09480">
    <property type="entry name" value="PrgH"/>
    <property type="match status" value="1"/>
</dbReference>
<keyword evidence="1" id="KW-0472">Membrane</keyword>
<reference evidence="2" key="2">
    <citation type="journal article" date="2015" name="Mol. Genet. Genomics">
        <title>Inheritance of Pantoea type III secretion systems through both vertical and horizontal transfer.</title>
        <authorList>
            <person name="Kirzinger M.W."/>
            <person name="Butz C.J."/>
            <person name="Stavrinides J."/>
        </authorList>
    </citation>
    <scope>NUCLEOTIDE SEQUENCE</scope>
    <source>
        <strain evidence="2">15320</strain>
    </source>
</reference>
<dbReference type="GO" id="GO:0016020">
    <property type="term" value="C:membrane"/>
    <property type="evidence" value="ECO:0007669"/>
    <property type="project" value="InterPro"/>
</dbReference>
<protein>
    <submittedName>
        <fullName evidence="2">Type III secretion system protein</fullName>
    </submittedName>
</protein>